<sequence length="158" mass="17256">MQPGLLRASSAAELLAYNKWYLRLVAPAGRALARLALYNRPMSLFWKTGPRRSASARETRHVASDSIGELPKQGSTCSSGCRPCRYTEIAATDRLLAENRPSEAIAETSRVRWFGSAVFGKASAVPGRDKTVPWVLSETARRSGLASSVARLCPRDHP</sequence>
<keyword evidence="3" id="KW-1185">Reference proteome</keyword>
<accession>A0A9D4RKZ8</accession>
<reference evidence="2" key="2">
    <citation type="submission" date="2020-11" db="EMBL/GenBank/DDBJ databases">
        <authorList>
            <person name="McCartney M.A."/>
            <person name="Auch B."/>
            <person name="Kono T."/>
            <person name="Mallez S."/>
            <person name="Becker A."/>
            <person name="Gohl D.M."/>
            <person name="Silverstein K.A.T."/>
            <person name="Koren S."/>
            <person name="Bechman K.B."/>
            <person name="Herman A."/>
            <person name="Abrahante J.E."/>
            <person name="Garbe J."/>
        </authorList>
    </citation>
    <scope>NUCLEOTIDE SEQUENCE</scope>
    <source>
        <strain evidence="2">Duluth1</strain>
        <tissue evidence="2">Whole animal</tissue>
    </source>
</reference>
<proteinExistence type="predicted"/>
<evidence type="ECO:0000313" key="2">
    <source>
        <dbReference type="EMBL" id="KAH3872204.1"/>
    </source>
</evidence>
<organism evidence="2 3">
    <name type="scientific">Dreissena polymorpha</name>
    <name type="common">Zebra mussel</name>
    <name type="synonym">Mytilus polymorpha</name>
    <dbReference type="NCBI Taxonomy" id="45954"/>
    <lineage>
        <taxon>Eukaryota</taxon>
        <taxon>Metazoa</taxon>
        <taxon>Spiralia</taxon>
        <taxon>Lophotrochozoa</taxon>
        <taxon>Mollusca</taxon>
        <taxon>Bivalvia</taxon>
        <taxon>Autobranchia</taxon>
        <taxon>Heteroconchia</taxon>
        <taxon>Euheterodonta</taxon>
        <taxon>Imparidentia</taxon>
        <taxon>Neoheterodontei</taxon>
        <taxon>Myida</taxon>
        <taxon>Dreissenoidea</taxon>
        <taxon>Dreissenidae</taxon>
        <taxon>Dreissena</taxon>
    </lineage>
</organism>
<feature type="region of interest" description="Disordered" evidence="1">
    <location>
        <begin position="56"/>
        <end position="76"/>
    </location>
</feature>
<protein>
    <submittedName>
        <fullName evidence="2">Uncharacterized protein</fullName>
    </submittedName>
</protein>
<dbReference type="EMBL" id="JAIWYP010000002">
    <property type="protein sequence ID" value="KAH3872204.1"/>
    <property type="molecule type" value="Genomic_DNA"/>
</dbReference>
<name>A0A9D4RKZ8_DREPO</name>
<dbReference type="Proteomes" id="UP000828390">
    <property type="component" value="Unassembled WGS sequence"/>
</dbReference>
<gene>
    <name evidence="2" type="ORF">DPMN_035419</name>
</gene>
<comment type="caution">
    <text evidence="2">The sequence shown here is derived from an EMBL/GenBank/DDBJ whole genome shotgun (WGS) entry which is preliminary data.</text>
</comment>
<evidence type="ECO:0000313" key="3">
    <source>
        <dbReference type="Proteomes" id="UP000828390"/>
    </source>
</evidence>
<reference evidence="2" key="1">
    <citation type="journal article" date="2019" name="bioRxiv">
        <title>The Genome of the Zebra Mussel, Dreissena polymorpha: A Resource for Invasive Species Research.</title>
        <authorList>
            <person name="McCartney M.A."/>
            <person name="Auch B."/>
            <person name="Kono T."/>
            <person name="Mallez S."/>
            <person name="Zhang Y."/>
            <person name="Obille A."/>
            <person name="Becker A."/>
            <person name="Abrahante J.E."/>
            <person name="Garbe J."/>
            <person name="Badalamenti J.P."/>
            <person name="Herman A."/>
            <person name="Mangelson H."/>
            <person name="Liachko I."/>
            <person name="Sullivan S."/>
            <person name="Sone E.D."/>
            <person name="Koren S."/>
            <person name="Silverstein K.A.T."/>
            <person name="Beckman K.B."/>
            <person name="Gohl D.M."/>
        </authorList>
    </citation>
    <scope>NUCLEOTIDE SEQUENCE</scope>
    <source>
        <strain evidence="2">Duluth1</strain>
        <tissue evidence="2">Whole animal</tissue>
    </source>
</reference>
<evidence type="ECO:0000256" key="1">
    <source>
        <dbReference type="SAM" id="MobiDB-lite"/>
    </source>
</evidence>
<dbReference type="AlphaFoldDB" id="A0A9D4RKZ8"/>